<sequence length="1307" mass="151161">MEAPTRTIKDLDKESLQHIFSHLDLLDKLKLALVSNNITDLIKDALRNETLDVFDVQTTFSVPEAEFILANYGQFVTKYRYVSTWEDEIDFLRLIPKYCLNLEEIVLSRREIKPNDVHGQLLTVSKHVKALTLRKCILGNASCSLLSGLSNLEVLNLEDSKLTGKDFNKLRNLVDLNLKNCRNFKSRNFIEICKSNKLKKLNIAGLKQLTHASIQTLVDTQSDLETLIVGNKYWFKDWNRMFQLKSLREVSMIGCFELNVKANLEVLVDEQKETLECLEINFENSYPERGVDFLEREVLSRICEFSNLKVLSLRNSELLEDKHLVRIAKMCKLLEMLDIHGTAFRDMGIIKSVEHLERLHYLDISYCRVKRTLYSHLVEVRREQGINQQLLVYINSRMELKNLLASDEYKLCHHFVILLLDPMRLAVVLSNVLFDFEFIQGLSEKLNNGISILERLRQLNTNNSETHQSKEILRPSSPDASEILQQKVTLLSLDENALYHIMKYLRVPKKLELVLISEHFCNVVRHFLHKDFVDFIDIITTFTAKETHEILSRCGFMVKRLRIKVPNSQPKDAEYYDLIAEFCTNLEELNCSNMFNVCKLVSIIRASSSTLKFLNLYHCEIDESVEIEISKASNLKTLWVKETGIVGSHVRQLKNLVDLDLGWCLKLEPQHFIAICKNNRLEKLGISKCTALNNEAFSVLSETQYNLQKIILDGIYEASNVVDIANLPNLVDVRLNGSSPQELIECLNALIEHRVDEIQCLQIQCLEDPEASILPKLRRSILEFANLKLLRLPFGTFINDTCLKQIAWLCPLLEILDLYNISNLTKEAIIYAVTHLKHLQHLNIKGCQIDDILALYQEVLTIKVQQMDAECLVLHVDSDCESLTETKEYAVMKKYVTLSTKDLSDLEKEGYFKKKKGKYQKEVKSTVFNTDFINNQDYVNILDLPTNCLLNIATYLGTVDKLNFISAHSRFLDSTRSLIECMVFNVNEISQSFTLREAQDLFKRCGKSIKRIQFTALNSNYVEYLRLIQPYREHFTEIHLSNISEQTNVEEHKKLFDSPLQRLKKIVFDNVEGIDAFLTVIQNKDDLQILDTSCYNGDGMLINQFKNLTELSLLNFVPTRLSSHSLIQICRNCKLKILDVHAFELLTLEAFNVLIETQSDTLERLSISCEYDDDVCSDVVKLPNLKHIFIQFYTNISLLEKVLDKLVKYHRNDLISLEVTNDIIVYYFGNAQRSNSWPEERRCRCSYFFLVRKGTKGALYPFVNERCKCFSKLQYIVRVYIVPKAASVVGLQERKSRCNFLNIGSYP</sequence>
<dbReference type="SUPFAM" id="SSF52047">
    <property type="entry name" value="RNI-like"/>
    <property type="match status" value="2"/>
</dbReference>
<dbReference type="InterPro" id="IPR032675">
    <property type="entry name" value="LRR_dom_sf"/>
</dbReference>
<dbReference type="Gene3D" id="3.80.10.10">
    <property type="entry name" value="Ribonuclease Inhibitor"/>
    <property type="match status" value="4"/>
</dbReference>
<organism evidence="2 3">
    <name type="scientific">Hermetia illucens</name>
    <name type="common">Black soldier fly</name>
    <dbReference type="NCBI Taxonomy" id="343691"/>
    <lineage>
        <taxon>Eukaryota</taxon>
        <taxon>Metazoa</taxon>
        <taxon>Ecdysozoa</taxon>
        <taxon>Arthropoda</taxon>
        <taxon>Hexapoda</taxon>
        <taxon>Insecta</taxon>
        <taxon>Pterygota</taxon>
        <taxon>Neoptera</taxon>
        <taxon>Endopterygota</taxon>
        <taxon>Diptera</taxon>
        <taxon>Brachycera</taxon>
        <taxon>Stratiomyomorpha</taxon>
        <taxon>Stratiomyidae</taxon>
        <taxon>Hermetiinae</taxon>
        <taxon>Hermetia</taxon>
    </lineage>
</organism>
<name>A0A7R8UIF8_HERIL</name>
<dbReference type="EMBL" id="LR899010">
    <property type="protein sequence ID" value="CAD7081386.1"/>
    <property type="molecule type" value="Genomic_DNA"/>
</dbReference>
<evidence type="ECO:0000313" key="3">
    <source>
        <dbReference type="Proteomes" id="UP000594454"/>
    </source>
</evidence>
<dbReference type="Proteomes" id="UP000594454">
    <property type="component" value="Chromosome 2"/>
</dbReference>
<proteinExistence type="predicted"/>
<accession>A0A7R8UIF8</accession>
<dbReference type="InterPro" id="IPR001810">
    <property type="entry name" value="F-box_dom"/>
</dbReference>
<dbReference type="InParanoid" id="A0A7R8UIF8"/>
<dbReference type="Pfam" id="PF00646">
    <property type="entry name" value="F-box"/>
    <property type="match status" value="1"/>
</dbReference>
<dbReference type="PROSITE" id="PS50181">
    <property type="entry name" value="FBOX"/>
    <property type="match status" value="1"/>
</dbReference>
<dbReference type="OrthoDB" id="6492012at2759"/>
<evidence type="ECO:0000259" key="1">
    <source>
        <dbReference type="PROSITE" id="PS50181"/>
    </source>
</evidence>
<keyword evidence="3" id="KW-1185">Reference proteome</keyword>
<protein>
    <recommendedName>
        <fullName evidence="1">F-box domain-containing protein</fullName>
    </recommendedName>
</protein>
<dbReference type="GO" id="GO:0019005">
    <property type="term" value="C:SCF ubiquitin ligase complex"/>
    <property type="evidence" value="ECO:0007669"/>
    <property type="project" value="TreeGrafter"/>
</dbReference>
<dbReference type="InterPro" id="IPR006553">
    <property type="entry name" value="Leu-rich_rpt_Cys-con_subtyp"/>
</dbReference>
<dbReference type="PANTHER" id="PTHR13318">
    <property type="entry name" value="PARTNER OF PAIRED, ISOFORM B-RELATED"/>
    <property type="match status" value="1"/>
</dbReference>
<dbReference type="PANTHER" id="PTHR13318:SF247">
    <property type="entry name" value="GH16156P"/>
    <property type="match status" value="1"/>
</dbReference>
<reference evidence="2 3" key="1">
    <citation type="submission" date="2020-11" db="EMBL/GenBank/DDBJ databases">
        <authorList>
            <person name="Wallbank WR R."/>
            <person name="Pardo Diaz C."/>
            <person name="Kozak K."/>
            <person name="Martin S."/>
            <person name="Jiggins C."/>
            <person name="Moest M."/>
            <person name="Warren A I."/>
            <person name="Generalovic N T."/>
            <person name="Byers J.R.P. K."/>
            <person name="Montejo-Kovacevich G."/>
            <person name="Yen C E."/>
        </authorList>
    </citation>
    <scope>NUCLEOTIDE SEQUENCE [LARGE SCALE GENOMIC DNA]</scope>
</reference>
<feature type="domain" description="F-box" evidence="1">
    <location>
        <begin position="5"/>
        <end position="54"/>
    </location>
</feature>
<gene>
    <name evidence="2" type="ORF">HERILL_LOCUS4495</name>
</gene>
<dbReference type="SMART" id="SM00367">
    <property type="entry name" value="LRR_CC"/>
    <property type="match status" value="7"/>
</dbReference>
<dbReference type="GO" id="GO:0031146">
    <property type="term" value="P:SCF-dependent proteasomal ubiquitin-dependent protein catabolic process"/>
    <property type="evidence" value="ECO:0007669"/>
    <property type="project" value="TreeGrafter"/>
</dbReference>
<evidence type="ECO:0000313" key="2">
    <source>
        <dbReference type="EMBL" id="CAD7081386.1"/>
    </source>
</evidence>